<gene>
    <name evidence="6" type="ORF">LX80_01546</name>
</gene>
<dbReference type="RefSeq" id="WP_111294925.1">
    <property type="nucleotide sequence ID" value="NZ_QKZV01000004.1"/>
</dbReference>
<keyword evidence="7" id="KW-1185">Reference proteome</keyword>
<dbReference type="SUPFAM" id="SSF110296">
    <property type="entry name" value="Oligoxyloglucan reducing end-specific cellobiohydrolase"/>
    <property type="match status" value="1"/>
</dbReference>
<dbReference type="Pfam" id="PF15902">
    <property type="entry name" value="Sortilin-Vps10"/>
    <property type="match status" value="1"/>
</dbReference>
<dbReference type="PANTHER" id="PTHR43739:SF5">
    <property type="entry name" value="EXO-ALPHA-SIALIDASE"/>
    <property type="match status" value="1"/>
</dbReference>
<evidence type="ECO:0000313" key="6">
    <source>
        <dbReference type="EMBL" id="PZX62852.1"/>
    </source>
</evidence>
<proteinExistence type="predicted"/>
<sequence length="1054" mass="117220">MRKLYYGLLLASAFCWQAKAQQVNLSTQFKNLQPRTIGPAGMSGRITAIDAVWTNPNIIYAGSASGGVWKTENGGASWTPVFDKEPIQNIGAVAITQSNPSVVWVGTGEGNPRNSVSLGDGIYKSLDGGKTWQCMGLQKTKNIHRIIIDPNNPDVVYVGAIGNPYGVHGERGLYKTTDGGQSWKLILHTNDSSGVADMVMDPSNPNKLLVAMWQHHRTPWSFTSGGPGSGLFVTYDGGKTFKKLGKADGLPDGDYGRIGLTICRSLPSRIYAMVEATKNGLYKSDDGGIKWELVNSNPTDVTNRPFYFQDIRVDPENENRLYNINQMVSVSEDGGKTFRILIPYSGIHPDHHAWWIHPYDPSFIIDGDDGGLAITRDKGKNWQFESKLPVGQFYHINVDNALPYHVMGGLQDNGSWYGPAYVWINSGIRNSYWTEVGGGDGFDVVPDPDNYNWVYSMSQEGELGRYNVATGEQWRIKPPDVGSTLRHRFNWNAAIAQDPFDNNTIYFGSQFVNKSTNKGISWSIISPDLTTNDTAKEDQSKNGGLSIDITGAENYCTILCIEPSHVQRGVIWVGTDDGNVQLTQDGGKTWTNFRGKIPGMPEGSWIPQIRASRYKAGEAFVVCNNYRLGDFKPYIFRTTDFGKTWTRLVDEKKVTGYALCMIQDPVEPNLIFVGTEQGLWVSLDNGEKFQQFKNNYPSVSTYDLAIQEREGDLAIATFGRAIWILDDIRPLRKLAANNGNAFTQKLVAFPIPTAYEAKMKNPSGIEYSIWGTYEGENRKRGASISFYTERNANDTGKQKMPDTLQVHIYDAQHNNVRNLMVKADTGFNRFFWGLEGKGVRSAGGRRGGFRNAGNSNAEPPGLPVDPGTYTVVLQWGKLKDSATVVVNDDPNAPVSMEVRKAQRAFNARIDSLTVQVNELTERLATAESIMNNIKNNLQNIDSSKRDSISRSMKHLEQSIKSIREDINGKPQEKQGYGTIPQVTVNSNIANARSTALYKNAVPGEQEEKLYKVAEESVQKVAKKAGNFFDTEWKNFRNYVESAKLDLFKKDNEKD</sequence>
<dbReference type="CDD" id="cd15482">
    <property type="entry name" value="Sialidase_non-viral"/>
    <property type="match status" value="1"/>
</dbReference>
<dbReference type="SUPFAM" id="SSF50939">
    <property type="entry name" value="Sialidases"/>
    <property type="match status" value="1"/>
</dbReference>
<name>A0A2W7THU1_9BACT</name>
<dbReference type="InterPro" id="IPR036278">
    <property type="entry name" value="Sialidase_sf"/>
</dbReference>
<dbReference type="GO" id="GO:0010411">
    <property type="term" value="P:xyloglucan metabolic process"/>
    <property type="evidence" value="ECO:0007669"/>
    <property type="project" value="TreeGrafter"/>
</dbReference>
<dbReference type="OrthoDB" id="9757947at2"/>
<dbReference type="Proteomes" id="UP000249720">
    <property type="component" value="Unassembled WGS sequence"/>
</dbReference>
<keyword evidence="4" id="KW-0732">Signal</keyword>
<accession>A0A2W7THU1</accession>
<evidence type="ECO:0000256" key="1">
    <source>
        <dbReference type="ARBA" id="ARBA00022737"/>
    </source>
</evidence>
<comment type="caution">
    <text evidence="6">The sequence shown here is derived from an EMBL/GenBank/DDBJ whole genome shotgun (WGS) entry which is preliminary data.</text>
</comment>
<evidence type="ECO:0000259" key="5">
    <source>
        <dbReference type="Pfam" id="PF15902"/>
    </source>
</evidence>
<dbReference type="InterPro" id="IPR015943">
    <property type="entry name" value="WD40/YVTN_repeat-like_dom_sf"/>
</dbReference>
<dbReference type="InterPro" id="IPR031778">
    <property type="entry name" value="Sortilin_N"/>
</dbReference>
<dbReference type="EMBL" id="QKZV01000004">
    <property type="protein sequence ID" value="PZX62852.1"/>
    <property type="molecule type" value="Genomic_DNA"/>
</dbReference>
<evidence type="ECO:0000256" key="2">
    <source>
        <dbReference type="SAM" id="Coils"/>
    </source>
</evidence>
<dbReference type="PANTHER" id="PTHR43739">
    <property type="entry name" value="XYLOGLUCANASE (EUROFUNG)"/>
    <property type="match status" value="1"/>
</dbReference>
<feature type="coiled-coil region" evidence="2">
    <location>
        <begin position="909"/>
        <end position="936"/>
    </location>
</feature>
<feature type="signal peptide" evidence="4">
    <location>
        <begin position="1"/>
        <end position="20"/>
    </location>
</feature>
<reference evidence="6 7" key="1">
    <citation type="submission" date="2018-06" db="EMBL/GenBank/DDBJ databases">
        <title>Genomic Encyclopedia of Archaeal and Bacterial Type Strains, Phase II (KMG-II): from individual species to whole genera.</title>
        <authorList>
            <person name="Goeker M."/>
        </authorList>
    </citation>
    <scope>NUCLEOTIDE SEQUENCE [LARGE SCALE GENOMIC DNA]</scope>
    <source>
        <strain evidence="6 7">DSM 23241</strain>
    </source>
</reference>
<evidence type="ECO:0000256" key="4">
    <source>
        <dbReference type="SAM" id="SignalP"/>
    </source>
</evidence>
<organism evidence="6 7">
    <name type="scientific">Hydrotalea sandarakina</name>
    <dbReference type="NCBI Taxonomy" id="1004304"/>
    <lineage>
        <taxon>Bacteria</taxon>
        <taxon>Pseudomonadati</taxon>
        <taxon>Bacteroidota</taxon>
        <taxon>Chitinophagia</taxon>
        <taxon>Chitinophagales</taxon>
        <taxon>Chitinophagaceae</taxon>
        <taxon>Hydrotalea</taxon>
    </lineage>
</organism>
<dbReference type="Gene3D" id="2.130.10.10">
    <property type="entry name" value="YVTN repeat-like/Quinoprotein amine dehydrogenase"/>
    <property type="match status" value="4"/>
</dbReference>
<keyword evidence="2" id="KW-0175">Coiled coil</keyword>
<feature type="region of interest" description="Disordered" evidence="3">
    <location>
        <begin position="845"/>
        <end position="865"/>
    </location>
</feature>
<protein>
    <submittedName>
        <fullName evidence="6">Photosystem II stability/assembly factor-like uncharacterized protein</fullName>
    </submittedName>
</protein>
<dbReference type="InterPro" id="IPR052025">
    <property type="entry name" value="Xyloglucanase_GH74"/>
</dbReference>
<feature type="chain" id="PRO_5015962752" evidence="4">
    <location>
        <begin position="21"/>
        <end position="1054"/>
    </location>
</feature>
<dbReference type="AlphaFoldDB" id="A0A2W7THU1"/>
<keyword evidence="1" id="KW-0677">Repeat</keyword>
<evidence type="ECO:0000256" key="3">
    <source>
        <dbReference type="SAM" id="MobiDB-lite"/>
    </source>
</evidence>
<feature type="domain" description="Sortilin N-terminal" evidence="5">
    <location>
        <begin position="122"/>
        <end position="245"/>
    </location>
</feature>
<evidence type="ECO:0000313" key="7">
    <source>
        <dbReference type="Proteomes" id="UP000249720"/>
    </source>
</evidence>